<comment type="catalytic activity">
    <reaction evidence="20">
        <text>(9Z,12Z)-octadecadienoyl-CoA + 2 NADPH + 2 H(+) = (9Z,12Z)-octadecadien-1-ol + 2 NADP(+) + CoA</text>
        <dbReference type="Rhea" id="RHEA:36363"/>
        <dbReference type="ChEBI" id="CHEBI:15378"/>
        <dbReference type="ChEBI" id="CHEBI:57287"/>
        <dbReference type="ChEBI" id="CHEBI:57383"/>
        <dbReference type="ChEBI" id="CHEBI:57783"/>
        <dbReference type="ChEBI" id="CHEBI:58349"/>
        <dbReference type="ChEBI" id="CHEBI:73534"/>
    </reaction>
    <physiologicalReaction direction="left-to-right" evidence="20">
        <dbReference type="Rhea" id="RHEA:36364"/>
    </physiologicalReaction>
</comment>
<dbReference type="PROSITE" id="PS00134">
    <property type="entry name" value="TRYPSIN_HIS"/>
    <property type="match status" value="2"/>
</dbReference>
<dbReference type="InterPro" id="IPR035914">
    <property type="entry name" value="Sperma_CUB_dom_sf"/>
</dbReference>
<dbReference type="GO" id="GO:0009566">
    <property type="term" value="P:fertilization"/>
    <property type="evidence" value="ECO:0007669"/>
    <property type="project" value="UniProtKB-ARBA"/>
</dbReference>
<dbReference type="GO" id="GO:0005778">
    <property type="term" value="C:peroxisomal membrane"/>
    <property type="evidence" value="ECO:0007669"/>
    <property type="project" value="UniProtKB-SubCell"/>
</dbReference>
<evidence type="ECO:0000256" key="13">
    <source>
        <dbReference type="ARBA" id="ARBA00023098"/>
    </source>
</evidence>
<dbReference type="SUPFAM" id="SSF51735">
    <property type="entry name" value="NAD(P)-binding Rossmann-fold domains"/>
    <property type="match status" value="1"/>
</dbReference>
<feature type="domain" description="CUB" evidence="30">
    <location>
        <begin position="866"/>
        <end position="976"/>
    </location>
</feature>
<sequence length="1392" mass="157103">MRVAERVGAGSGAARRGGGRRPEQVIMVSIPEYYEGKNVLLTGATGFMGKVLLEKLLRSCPKVKAVYALVRRKAGQTPEERIEEITSCKLFDRLRDEQPDFKEKIIVITSELTQPELDLSQPIKEKLIECVNIIFHCAATVRFNETLRDAVQLNVTATQQLLFLAQRMKNLEVFMHVSTAYAYCNRKQIEEIVYPPPVDPKKLIDALEWMDDGLVNDITPKLIGDRPNTYTYTKALAEYLVQQEGAKLNTAIIRPSIVGASWKEPFPGWIDNFNGPSGLFIAAGKGILRTMRASNSAVADLVPVDVVVNTTLAAAWYSGVNRPRNVMVYNCTTGGTNPFHWGEVEYHVISTFKRNPLEQAFRRPNVNLTSNHLLYHYWIAVSHKAPAFLYDIYLRITGRSPRLTGQKPWMMKTITRLHKAMMLLEYFTSNSWIWNTENMTMLMNQLNPQDKKTFNFDVRQLHWAEYMENYCMGTKKYVLNEEMSGLPAARKHLNKLRNIRYGFNTVLVILIWRIFIARSQMARNIWYFVEAKKGNCNSKFLEQVIEHPKMRTVPRELQLLLMGMVCVTQFRAAPSALRKDFKCGLNVQEKKPWSYFNLFTRIVGGNQVKQGSHPWQVSLKRRQKHFCGGTIVSAQWVVTAAHCILDRNVLQYVNVTAGDHDLRIRENSEQTLPVKYVIKHPNFDPRRPMNYDIALLKLDGAFNFSSSVLPACLPDPAEKFEAGYICTTCGWGRLYENGILPQVLHEVNLPILNSEECSRALSTLKKPIHGDTIMCAGFPDGGKDACQGDSGGPLLCRRKHGTWTLAGVVSWGMGCARGWKSNEKKKHYNRGSPGIFTDLSAVLSWIQENMSADLKMKSSTAFCSVQDGKLPDSEGQLNFPGSPKRFYQNHQLCIWTLFVPEGNYILLRFSHFDIESETFCDYDSLSVYSKGDRLVGKFCGGALPLPILIGSNSVRLKFVSDNKDYGTGFSMTYKALPPDILPDSGCESLAVLFEEGMLQSMHYPEHYSNMADCQWIICAPENHIIKLTYQYFEVEESEDCSYDAVTVYEDVGKEEEIAKSCGFTLPAPVLSSSAMMLVVFHSDETETFGGFRAMISFIHVADLDTLDSTSEEFEEVDVSEEETQVTTDDICGMPSNQPRFIFSRIIGGEEAVPYSWPWQVSVQISDQHICGGTVLAKEWVVTAAHCFNSKEVYRDLWMVVTGIHDLTDQEYRQKRSVKQYIIHPSFNKTTMDSDIALLQLAKPLEFNHYVRPVCLPAREEEVQPSSVCVVTGWGAHEGDRGKGKKLHQLEVPILVLETCQSYYVNLPSKVTQRMICAGFPLEEGKDSCTGDSGGPLVCPSEDNSGFYTLHGITSWGLGCGRKSYPGVYTNVGVFVDWIKQSVNSSDLPIFMV</sequence>
<comment type="catalytic activity">
    <reaction evidence="21">
        <text>(9Z)-octadecenoyl-CoA + 2 NADPH + 2 H(+) = (9Z)-octadecen-1-ol + 2 NADP(+) + CoA</text>
        <dbReference type="Rhea" id="RHEA:36323"/>
        <dbReference type="ChEBI" id="CHEBI:15378"/>
        <dbReference type="ChEBI" id="CHEBI:57287"/>
        <dbReference type="ChEBI" id="CHEBI:57387"/>
        <dbReference type="ChEBI" id="CHEBI:57783"/>
        <dbReference type="ChEBI" id="CHEBI:58349"/>
        <dbReference type="ChEBI" id="CHEBI:73504"/>
    </reaction>
    <physiologicalReaction direction="left-to-right" evidence="21">
        <dbReference type="Rhea" id="RHEA:36324"/>
    </physiologicalReaction>
</comment>
<dbReference type="OrthoDB" id="6380398at2759"/>
<dbReference type="PANTHER" id="PTHR24252">
    <property type="entry name" value="ACROSIN-RELATED"/>
    <property type="match status" value="1"/>
</dbReference>
<evidence type="ECO:0000256" key="9">
    <source>
        <dbReference type="ARBA" id="ARBA00022825"/>
    </source>
</evidence>
<keyword evidence="17" id="KW-0968">Cytoplasmic vesicle</keyword>
<accession>A0A1V4JP26</accession>
<dbReference type="InterPro" id="IPR018114">
    <property type="entry name" value="TRYPSIN_HIS"/>
</dbReference>
<evidence type="ECO:0000256" key="5">
    <source>
        <dbReference type="ARBA" id="ARBA00022516"/>
    </source>
</evidence>
<evidence type="ECO:0000256" key="7">
    <source>
        <dbReference type="ARBA" id="ARBA00022692"/>
    </source>
</evidence>
<keyword evidence="16 28" id="KW-1015">Disulfide bond</keyword>
<comment type="catalytic activity">
    <reaction evidence="25">
        <text>18-methylnonadecanoyl-CoA + 2 NADPH + 2 H(+) = 18-methylnonadecan-1-ol + 2 NADP(+) + CoA</text>
        <dbReference type="Rhea" id="RHEA:81767"/>
        <dbReference type="ChEBI" id="CHEBI:15378"/>
        <dbReference type="ChEBI" id="CHEBI:57287"/>
        <dbReference type="ChEBI" id="CHEBI:57783"/>
        <dbReference type="ChEBI" id="CHEBI:58349"/>
        <dbReference type="ChEBI" id="CHEBI:84914"/>
        <dbReference type="ChEBI" id="CHEBI:231999"/>
    </reaction>
    <physiologicalReaction direction="left-to-right" evidence="25">
        <dbReference type="Rhea" id="RHEA:81768"/>
    </physiologicalReaction>
</comment>
<evidence type="ECO:0000256" key="12">
    <source>
        <dbReference type="ARBA" id="ARBA00023002"/>
    </source>
</evidence>
<keyword evidence="11" id="KW-1133">Transmembrane helix</keyword>
<evidence type="ECO:0000256" key="24">
    <source>
        <dbReference type="ARBA" id="ARBA00049089"/>
    </source>
</evidence>
<evidence type="ECO:0000259" key="30">
    <source>
        <dbReference type="PROSITE" id="PS01180"/>
    </source>
</evidence>
<dbReference type="EMBL" id="LSYS01006880">
    <property type="protein sequence ID" value="OPJ73938.1"/>
    <property type="molecule type" value="Genomic_DNA"/>
</dbReference>
<comment type="catalytic activity">
    <reaction evidence="24">
        <text>a long-chain fatty acyl-CoA + 2 NADPH + 2 H(+) = a long-chain primary fatty alcohol + 2 NADP(+) + CoA</text>
        <dbReference type="Rhea" id="RHEA:52716"/>
        <dbReference type="ChEBI" id="CHEBI:15378"/>
        <dbReference type="ChEBI" id="CHEBI:57287"/>
        <dbReference type="ChEBI" id="CHEBI:57783"/>
        <dbReference type="ChEBI" id="CHEBI:58349"/>
        <dbReference type="ChEBI" id="CHEBI:77396"/>
        <dbReference type="ChEBI" id="CHEBI:83139"/>
        <dbReference type="EC" id="1.2.1.84"/>
    </reaction>
    <physiologicalReaction direction="left-to-right" evidence="24">
        <dbReference type="Rhea" id="RHEA:52717"/>
    </physiologicalReaction>
</comment>
<keyword evidence="13" id="KW-0443">Lipid metabolism</keyword>
<feature type="domain" description="Peptidase S1" evidence="31">
    <location>
        <begin position="602"/>
        <end position="851"/>
    </location>
</feature>
<evidence type="ECO:0000256" key="14">
    <source>
        <dbReference type="ARBA" id="ARBA00023136"/>
    </source>
</evidence>
<reference evidence="32 33" key="1">
    <citation type="submission" date="2016-02" db="EMBL/GenBank/DDBJ databases">
        <title>Band-tailed pigeon sequencing and assembly.</title>
        <authorList>
            <person name="Soares A.E."/>
            <person name="Novak B.J."/>
            <person name="Rice E.S."/>
            <person name="O'Connell B."/>
            <person name="Chang D."/>
            <person name="Weber S."/>
            <person name="Shapiro B."/>
        </authorList>
    </citation>
    <scope>NUCLEOTIDE SEQUENCE [LARGE SCALE GENOMIC DNA]</scope>
    <source>
        <strain evidence="32">BTP2013</strain>
        <tissue evidence="32">Blood</tissue>
    </source>
</reference>
<proteinExistence type="inferred from homology"/>
<comment type="catalytic activity">
    <reaction evidence="22">
        <text>octadecanoyl-CoA + 2 NADPH + 2 H(+) = octadecan-1-ol + 2 NADP(+) + CoA</text>
        <dbReference type="Rhea" id="RHEA:36319"/>
        <dbReference type="ChEBI" id="CHEBI:15378"/>
        <dbReference type="ChEBI" id="CHEBI:32154"/>
        <dbReference type="ChEBI" id="CHEBI:57287"/>
        <dbReference type="ChEBI" id="CHEBI:57394"/>
        <dbReference type="ChEBI" id="CHEBI:57783"/>
        <dbReference type="ChEBI" id="CHEBI:58349"/>
        <dbReference type="EC" id="1.2.1.84"/>
    </reaction>
    <physiologicalReaction direction="left-to-right" evidence="22">
        <dbReference type="Rhea" id="RHEA:36320"/>
    </physiologicalReaction>
</comment>
<comment type="catalytic activity">
    <reaction evidence="27">
        <text>eicosanoyl-CoA + 2 NADPH + 2 H(+) = eicosan-1-ol + 2 NADP(+) + CoA</text>
        <dbReference type="Rhea" id="RHEA:81727"/>
        <dbReference type="ChEBI" id="CHEBI:15378"/>
        <dbReference type="ChEBI" id="CHEBI:57287"/>
        <dbReference type="ChEBI" id="CHEBI:57380"/>
        <dbReference type="ChEBI" id="CHEBI:57783"/>
        <dbReference type="ChEBI" id="CHEBI:58349"/>
        <dbReference type="ChEBI" id="CHEBI:75627"/>
    </reaction>
    <physiologicalReaction direction="left-to-right" evidence="27">
        <dbReference type="Rhea" id="RHEA:81728"/>
    </physiologicalReaction>
</comment>
<dbReference type="GO" id="GO:1901568">
    <property type="term" value="P:fatty acid derivative metabolic process"/>
    <property type="evidence" value="ECO:0007669"/>
    <property type="project" value="UniProtKB-ARBA"/>
</dbReference>
<dbReference type="Gene3D" id="2.40.10.10">
    <property type="entry name" value="Trypsin-like serine proteases"/>
    <property type="match status" value="2"/>
</dbReference>
<dbReference type="InterPro" id="IPR009003">
    <property type="entry name" value="Peptidase_S1_PA"/>
</dbReference>
<dbReference type="CDD" id="cd05236">
    <property type="entry name" value="FAR-N_SDR_e"/>
    <property type="match status" value="1"/>
</dbReference>
<evidence type="ECO:0000313" key="33">
    <source>
        <dbReference type="Proteomes" id="UP000190648"/>
    </source>
</evidence>
<evidence type="ECO:0000256" key="17">
    <source>
        <dbReference type="ARBA" id="ARBA00023329"/>
    </source>
</evidence>
<comment type="function">
    <text evidence="19">Catalyzes the reduction of saturated and unsaturated C16 or C18 fatty acyl-CoA to fatty alcohols. It plays an essential role in the production of ether lipids/plasmalogens which synthesis requires fatty alcohols. In parallel, it is also required for wax monoesters production since fatty alcohols also constitute a substrate for their synthesis.</text>
</comment>
<dbReference type="Gene3D" id="2.60.120.290">
    <property type="entry name" value="Spermadhesin, CUB domain"/>
    <property type="match status" value="2"/>
</dbReference>
<evidence type="ECO:0000256" key="16">
    <source>
        <dbReference type="ARBA" id="ARBA00023157"/>
    </source>
</evidence>
<dbReference type="CDD" id="cd00190">
    <property type="entry name" value="Tryp_SPc"/>
    <property type="match status" value="2"/>
</dbReference>
<protein>
    <recommendedName>
        <fullName evidence="18">Fatty acyl-CoA reductase 1</fullName>
        <ecNumber evidence="4">1.2.1.84</ecNumber>
    </recommendedName>
</protein>
<dbReference type="Proteomes" id="UP000190648">
    <property type="component" value="Unassembled WGS sequence"/>
</dbReference>
<dbReference type="InterPro" id="IPR001314">
    <property type="entry name" value="Peptidase_S1A"/>
</dbReference>
<dbReference type="InterPro" id="IPR033640">
    <property type="entry name" value="FAR_C"/>
</dbReference>
<dbReference type="EC" id="1.2.1.84" evidence="4"/>
<evidence type="ECO:0000256" key="23">
    <source>
        <dbReference type="ARBA" id="ARBA00048521"/>
    </source>
</evidence>
<dbReference type="Pfam" id="PF00089">
    <property type="entry name" value="Trypsin"/>
    <property type="match status" value="2"/>
</dbReference>
<comment type="subcellular location">
    <subcellularLocation>
        <location evidence="1">Cytoplasmic vesicle</location>
        <location evidence="1">Secretory vesicle</location>
    </subcellularLocation>
    <subcellularLocation>
        <location evidence="2">Peroxisome membrane</location>
        <topology evidence="2">Single-pass membrane protein</topology>
    </subcellularLocation>
</comment>
<evidence type="ECO:0000256" key="19">
    <source>
        <dbReference type="ARBA" id="ARBA00045581"/>
    </source>
</evidence>
<dbReference type="InterPro" id="IPR001254">
    <property type="entry name" value="Trypsin_dom"/>
</dbReference>
<evidence type="ECO:0000256" key="29">
    <source>
        <dbReference type="RuleBase" id="RU363034"/>
    </source>
</evidence>
<dbReference type="Pfam" id="PF07993">
    <property type="entry name" value="NAD_binding_4"/>
    <property type="match status" value="1"/>
</dbReference>
<evidence type="ECO:0000256" key="8">
    <source>
        <dbReference type="ARBA" id="ARBA00022801"/>
    </source>
</evidence>
<evidence type="ECO:0000256" key="27">
    <source>
        <dbReference type="ARBA" id="ARBA00049930"/>
    </source>
</evidence>
<dbReference type="PANTHER" id="PTHR24252:SF18">
    <property type="entry name" value="OVOCHYMASE 1"/>
    <property type="match status" value="1"/>
</dbReference>
<evidence type="ECO:0000256" key="28">
    <source>
        <dbReference type="PROSITE-ProRule" id="PRU00059"/>
    </source>
</evidence>
<organism evidence="32 33">
    <name type="scientific">Patagioenas fasciata monilis</name>
    <dbReference type="NCBI Taxonomy" id="372326"/>
    <lineage>
        <taxon>Eukaryota</taxon>
        <taxon>Metazoa</taxon>
        <taxon>Chordata</taxon>
        <taxon>Craniata</taxon>
        <taxon>Vertebrata</taxon>
        <taxon>Euteleostomi</taxon>
        <taxon>Archelosauria</taxon>
        <taxon>Archosauria</taxon>
        <taxon>Dinosauria</taxon>
        <taxon>Saurischia</taxon>
        <taxon>Theropoda</taxon>
        <taxon>Coelurosauria</taxon>
        <taxon>Aves</taxon>
        <taxon>Neognathae</taxon>
        <taxon>Neoaves</taxon>
        <taxon>Columbimorphae</taxon>
        <taxon>Columbiformes</taxon>
        <taxon>Columbidae</taxon>
        <taxon>Patagioenas</taxon>
    </lineage>
</organism>
<comment type="catalytic activity">
    <reaction evidence="23">
        <text>hexadecanoyl-CoA + 2 NADPH + 2 H(+) = hexadecan-1-ol + 2 NADP(+) + CoA</text>
        <dbReference type="Rhea" id="RHEA:36315"/>
        <dbReference type="ChEBI" id="CHEBI:15378"/>
        <dbReference type="ChEBI" id="CHEBI:16125"/>
        <dbReference type="ChEBI" id="CHEBI:57287"/>
        <dbReference type="ChEBI" id="CHEBI:57379"/>
        <dbReference type="ChEBI" id="CHEBI:57783"/>
        <dbReference type="ChEBI" id="CHEBI:58349"/>
        <dbReference type="EC" id="1.2.1.84"/>
    </reaction>
    <physiologicalReaction direction="left-to-right" evidence="23">
        <dbReference type="Rhea" id="RHEA:36316"/>
    </physiologicalReaction>
</comment>
<dbReference type="CDD" id="cd00041">
    <property type="entry name" value="CUB"/>
    <property type="match status" value="2"/>
</dbReference>
<keyword evidence="7" id="KW-0812">Transmembrane</keyword>
<evidence type="ECO:0000256" key="2">
    <source>
        <dbReference type="ARBA" id="ARBA00004549"/>
    </source>
</evidence>
<evidence type="ECO:0000256" key="21">
    <source>
        <dbReference type="ARBA" id="ARBA00047934"/>
    </source>
</evidence>
<feature type="disulfide bond" evidence="28">
    <location>
        <begin position="986"/>
        <end position="1013"/>
    </location>
</feature>
<dbReference type="CDD" id="cd09071">
    <property type="entry name" value="FAR_C"/>
    <property type="match status" value="1"/>
</dbReference>
<dbReference type="InterPro" id="IPR033116">
    <property type="entry name" value="TRYPSIN_SER"/>
</dbReference>
<comment type="similarity">
    <text evidence="3">Belongs to the fatty acyl-CoA reductase family.</text>
</comment>
<dbReference type="InterPro" id="IPR043504">
    <property type="entry name" value="Peptidase_S1_PA_chymotrypsin"/>
</dbReference>
<evidence type="ECO:0000256" key="15">
    <source>
        <dbReference type="ARBA" id="ARBA00023140"/>
    </source>
</evidence>
<dbReference type="SMART" id="SM00020">
    <property type="entry name" value="Tryp_SPc"/>
    <property type="match status" value="2"/>
</dbReference>
<dbReference type="PRINTS" id="PR00722">
    <property type="entry name" value="CHYMOTRYPSIN"/>
</dbReference>
<dbReference type="SUPFAM" id="SSF49854">
    <property type="entry name" value="Spermadhesin, CUB domain"/>
    <property type="match status" value="2"/>
</dbReference>
<dbReference type="GO" id="GO:0102965">
    <property type="term" value="F:alcohol-forming long-chain fatty acyl-CoA reductase activity"/>
    <property type="evidence" value="ECO:0007669"/>
    <property type="project" value="UniProtKB-EC"/>
</dbReference>
<evidence type="ECO:0000256" key="22">
    <source>
        <dbReference type="ARBA" id="ARBA00047991"/>
    </source>
</evidence>
<dbReference type="SUPFAM" id="SSF50494">
    <property type="entry name" value="Trypsin-like serine proteases"/>
    <property type="match status" value="2"/>
</dbReference>
<feature type="domain" description="Peptidase S1" evidence="31">
    <location>
        <begin position="1145"/>
        <end position="1383"/>
    </location>
</feature>
<evidence type="ECO:0000256" key="25">
    <source>
        <dbReference type="ARBA" id="ARBA00049865"/>
    </source>
</evidence>
<dbReference type="Gene3D" id="3.40.50.720">
    <property type="entry name" value="NAD(P)-binding Rossmann-like Domain"/>
    <property type="match status" value="1"/>
</dbReference>
<dbReference type="InterPro" id="IPR013120">
    <property type="entry name" value="FAR_NAD-bd"/>
</dbReference>
<dbReference type="InterPro" id="IPR036291">
    <property type="entry name" value="NAD(P)-bd_dom_sf"/>
</dbReference>
<dbReference type="Pfam" id="PF03015">
    <property type="entry name" value="Sterile"/>
    <property type="match status" value="1"/>
</dbReference>
<dbReference type="FunFam" id="3.40.50.720:FF:000123">
    <property type="entry name" value="Fatty acyl-CoA reductase"/>
    <property type="match status" value="1"/>
</dbReference>
<keyword evidence="14" id="KW-0472">Membrane</keyword>
<evidence type="ECO:0000313" key="32">
    <source>
        <dbReference type="EMBL" id="OPJ73938.1"/>
    </source>
</evidence>
<dbReference type="PROSITE" id="PS01180">
    <property type="entry name" value="CUB"/>
    <property type="match status" value="2"/>
</dbReference>
<evidence type="ECO:0000256" key="6">
    <source>
        <dbReference type="ARBA" id="ARBA00022670"/>
    </source>
</evidence>
<keyword evidence="5" id="KW-0444">Lipid biosynthesis</keyword>
<evidence type="ECO:0000256" key="1">
    <source>
        <dbReference type="ARBA" id="ARBA00004398"/>
    </source>
</evidence>
<dbReference type="STRING" id="372326.A0A1V4JP26"/>
<dbReference type="GO" id="GO:0030133">
    <property type="term" value="C:transport vesicle"/>
    <property type="evidence" value="ECO:0007669"/>
    <property type="project" value="UniProtKB-SubCell"/>
</dbReference>
<comment type="caution">
    <text evidence="32">The sequence shown here is derived from an EMBL/GenBank/DDBJ whole genome shotgun (WGS) entry which is preliminary data.</text>
</comment>
<dbReference type="GO" id="GO:0004252">
    <property type="term" value="F:serine-type endopeptidase activity"/>
    <property type="evidence" value="ECO:0007669"/>
    <property type="project" value="InterPro"/>
</dbReference>
<comment type="caution">
    <text evidence="28">Lacks conserved residue(s) required for the propagation of feature annotation.</text>
</comment>
<evidence type="ECO:0000256" key="11">
    <source>
        <dbReference type="ARBA" id="ARBA00022989"/>
    </source>
</evidence>
<evidence type="ECO:0000256" key="26">
    <source>
        <dbReference type="ARBA" id="ARBA00049928"/>
    </source>
</evidence>
<keyword evidence="15" id="KW-0576">Peroxisome</keyword>
<dbReference type="InterPro" id="IPR000859">
    <property type="entry name" value="CUB_dom"/>
</dbReference>
<feature type="domain" description="CUB" evidence="30">
    <location>
        <begin position="986"/>
        <end position="1098"/>
    </location>
</feature>
<dbReference type="PROSITE" id="PS00135">
    <property type="entry name" value="TRYPSIN_SER"/>
    <property type="match status" value="2"/>
</dbReference>
<dbReference type="PROSITE" id="PS50240">
    <property type="entry name" value="TRYPSIN_DOM"/>
    <property type="match status" value="2"/>
</dbReference>
<evidence type="ECO:0000259" key="31">
    <source>
        <dbReference type="PROSITE" id="PS50240"/>
    </source>
</evidence>
<evidence type="ECO:0000256" key="4">
    <source>
        <dbReference type="ARBA" id="ARBA00012868"/>
    </source>
</evidence>
<evidence type="ECO:0000256" key="20">
    <source>
        <dbReference type="ARBA" id="ARBA00047362"/>
    </source>
</evidence>
<evidence type="ECO:0000256" key="3">
    <source>
        <dbReference type="ARBA" id="ARBA00005928"/>
    </source>
</evidence>
<evidence type="ECO:0000256" key="10">
    <source>
        <dbReference type="ARBA" id="ARBA00022857"/>
    </source>
</evidence>
<name>A0A1V4JP26_PATFA</name>
<gene>
    <name evidence="32" type="primary">OVCH2</name>
    <name evidence="32" type="ORF">AV530_013348</name>
</gene>
<keyword evidence="6 29" id="KW-0645">Protease</keyword>
<dbReference type="Pfam" id="PF00431">
    <property type="entry name" value="CUB"/>
    <property type="match status" value="2"/>
</dbReference>
<keyword evidence="33" id="KW-1185">Reference proteome</keyword>
<dbReference type="FunFam" id="2.60.120.290:FF:000005">
    <property type="entry name" value="Procollagen C-endopeptidase enhancer 1"/>
    <property type="match status" value="2"/>
</dbReference>
<dbReference type="SMART" id="SM00042">
    <property type="entry name" value="CUB"/>
    <property type="match status" value="2"/>
</dbReference>
<keyword evidence="10" id="KW-0521">NADP</keyword>
<keyword evidence="9 29" id="KW-0720">Serine protease</keyword>
<keyword evidence="12" id="KW-0560">Oxidoreductase</keyword>
<evidence type="ECO:0000256" key="18">
    <source>
        <dbReference type="ARBA" id="ARBA00039917"/>
    </source>
</evidence>
<comment type="catalytic activity">
    <reaction evidence="26">
        <text>16-methylheptadecanoyl-CoA + 2 NADPH + 2 H(+) = 16-methylheptadecan-1-ol + 2 NADP(+) + CoA</text>
        <dbReference type="Rhea" id="RHEA:81763"/>
        <dbReference type="ChEBI" id="CHEBI:15378"/>
        <dbReference type="ChEBI" id="CHEBI:57287"/>
        <dbReference type="ChEBI" id="CHEBI:57783"/>
        <dbReference type="ChEBI" id="CHEBI:58349"/>
        <dbReference type="ChEBI" id="CHEBI:84911"/>
        <dbReference type="ChEBI" id="CHEBI:231998"/>
    </reaction>
    <physiologicalReaction direction="left-to-right" evidence="26">
        <dbReference type="Rhea" id="RHEA:81764"/>
    </physiologicalReaction>
</comment>
<dbReference type="GO" id="GO:0006508">
    <property type="term" value="P:proteolysis"/>
    <property type="evidence" value="ECO:0007669"/>
    <property type="project" value="UniProtKB-KW"/>
</dbReference>
<dbReference type="GO" id="GO:0008610">
    <property type="term" value="P:lipid biosynthetic process"/>
    <property type="evidence" value="ECO:0007669"/>
    <property type="project" value="UniProtKB-ARBA"/>
</dbReference>
<dbReference type="FunFam" id="2.40.10.10:FF:000003">
    <property type="entry name" value="Transmembrane serine protease 3"/>
    <property type="match status" value="2"/>
</dbReference>
<keyword evidence="8 29" id="KW-0378">Hydrolase</keyword>